<dbReference type="Pfam" id="PF00353">
    <property type="entry name" value="HemolysinCabind"/>
    <property type="match status" value="6"/>
</dbReference>
<feature type="compositionally biased region" description="Polar residues" evidence="3">
    <location>
        <begin position="89"/>
        <end position="99"/>
    </location>
</feature>
<evidence type="ECO:0000313" key="6">
    <source>
        <dbReference type="Proteomes" id="UP000186228"/>
    </source>
</evidence>
<keyword evidence="6" id="KW-1185">Reference proteome</keyword>
<dbReference type="InterPro" id="IPR018511">
    <property type="entry name" value="Hemolysin-typ_Ca-bd_CS"/>
</dbReference>
<feature type="domain" description="Haemolysin-type calcium binding-related" evidence="4">
    <location>
        <begin position="663"/>
        <end position="709"/>
    </location>
</feature>
<evidence type="ECO:0000259" key="4">
    <source>
        <dbReference type="Pfam" id="PF06594"/>
    </source>
</evidence>
<gene>
    <name evidence="5" type="ORF">GA0061100_11839</name>
</gene>
<dbReference type="Proteomes" id="UP000186228">
    <property type="component" value="Unassembled WGS sequence"/>
</dbReference>
<dbReference type="PANTHER" id="PTHR38340">
    <property type="entry name" value="S-LAYER PROTEIN"/>
    <property type="match status" value="1"/>
</dbReference>
<dbReference type="STRING" id="52131.GA0061100_11839"/>
<feature type="domain" description="Haemolysin-type calcium binding-related" evidence="4">
    <location>
        <begin position="945"/>
        <end position="978"/>
    </location>
</feature>
<dbReference type="PRINTS" id="PR00313">
    <property type="entry name" value="CABNDNGRPT"/>
</dbReference>
<evidence type="ECO:0000256" key="3">
    <source>
        <dbReference type="SAM" id="MobiDB-lite"/>
    </source>
</evidence>
<dbReference type="PANTHER" id="PTHR38340:SF1">
    <property type="entry name" value="S-LAYER PROTEIN"/>
    <property type="match status" value="1"/>
</dbReference>
<dbReference type="GO" id="GO:0005576">
    <property type="term" value="C:extracellular region"/>
    <property type="evidence" value="ECO:0007669"/>
    <property type="project" value="UniProtKB-SubCell"/>
</dbReference>
<accession>A0A1C3WG15</accession>
<dbReference type="RefSeq" id="WP_143525594.1">
    <property type="nucleotide sequence ID" value="NZ_FMAC01000018.1"/>
</dbReference>
<feature type="domain" description="Haemolysin-type calcium binding-related" evidence="4">
    <location>
        <begin position="811"/>
        <end position="844"/>
    </location>
</feature>
<feature type="compositionally biased region" description="Pro residues" evidence="3">
    <location>
        <begin position="129"/>
        <end position="172"/>
    </location>
</feature>
<feature type="region of interest" description="Disordered" evidence="3">
    <location>
        <begin position="121"/>
        <end position="176"/>
    </location>
</feature>
<sequence length="1364" mass="145228">MADIKLPVNMIRKMWESFGDATEKLAPDEAERYHRQSLRDSEKSIIANGIVDELKKDFPDGSFNEGAVRSYINDQYDRAIKAQDVDHGATQNPDGSINNDGMPWRMRADSGFEERVYGELGDGIRSGEYPPPEPPTEAPTEPPTEAPTEPPTEPPTDEPSPWPPAPPAPPRDPLVLDLDGNGVELISLADSRAHFDYQRDGFAEKTGWLNSNDAFLVHDDNKNGVVDGISELFGSPEQDGFTALRAFDTNGDGKVDASDEGFANLKLWRDLNGNGVFDAGELFSLAEYNIASINVSATATNRITAGNHIAFEGSFTRTDGSIGKAEAVLFNTNPAISRWDMPDGFEVSAEAEILPNLKGYGLLPDLLYSMTLDDDLRQLVETFVIDIMTLPAEQIRPRFEALLFSWANVTDVPTDDRGGNIDGKIVAFLENYFGSELADGSNRIIGSRYADVIEASFDTVVDVLLTRFLSQSSMAALDLGVDIEIVYDNPFLFLTSLAYRAEGDQFLNSVENIASYVIAWAPSDDRAKFEYYAKAITGLQGLKYEYFANDNVAFKEYVLSKVTEAEPSNFGLLTFVGAYLDVGRLTGGNAGADSIVGTSGMDVMLAGLGDDVLNGGSGNDTYVYARGDGNDTIVEGNWSGTNDRLVFTDINSADVKLVRNGTDLKIVIAESAPGAGDAGSILIKDTLDDILERGIEKIVFADGTVWDRNYLRTTLLAQAATAGNDTINGFNVADTIAGGRGDDVLNGGIDNDTYVYARGDGNDTIDESSYNQGSADKLILANISPSDVTLVRNGYDVTLVIAESTAGAGDAGSVLLKSEFWNNGGNQGLEQITFADGTVWSQATLRNMILTQSSTAGNDTIVGFDYDDTITGGRGDDLLKGGAGNDTYYYARGDGNDTIDESSYNQGSADKLILANISPSDVTLVRNGYDVTLVIAESTAGAGDAGSVLLKSEFWNNGGNQGLEQITFADGTVWSQATLRNMILTQSSTAGNDTIVGFDYDDTITGGRGDDLLKGGAGNDTYYYARGDGNDTIDESSYNQGSADKLILANISPSDVTLVRNGYDVTLVIAESTAGDGGSILLKSEFWNNGGNQGVEQITFADGTVWSQATLRNMILAQSSTAGNDTIVGFDYDDTITGGRGDDLLKGGAGNDTYIYSRGDGNDTIDESIVNQGNADKLVLTNINPSDVTLVRNGNDVTLVIAESTAGAGDGGSILLKSELVTSNAVGVEQIVFADGTTWNRAAMNANVSYVGGTNGNDTIAGTSGNDLILTGLGSDTITGGGGNDVFVFKPDFGRDTITDFSAGAGVGDILEFDNSLFVDFEAVLAAAAQIGKDTVITYDAENTITLKNVALSSLHEDDVRFVA</sequence>
<dbReference type="InterPro" id="IPR011049">
    <property type="entry name" value="Serralysin-like_metalloprot_C"/>
</dbReference>
<feature type="domain" description="Haemolysin-type calcium binding-related" evidence="4">
    <location>
        <begin position="1209"/>
        <end position="1242"/>
    </location>
</feature>
<evidence type="ECO:0000313" key="5">
    <source>
        <dbReference type="EMBL" id="SCB38997.1"/>
    </source>
</evidence>
<proteinExistence type="predicted"/>
<name>A0A1C3WG15_9HYPH</name>
<dbReference type="OrthoDB" id="475207at2"/>
<dbReference type="Gene3D" id="2.150.10.10">
    <property type="entry name" value="Serralysin-like metalloprotease, C-terminal"/>
    <property type="match status" value="4"/>
</dbReference>
<feature type="domain" description="Haemolysin-type calcium binding-related" evidence="4">
    <location>
        <begin position="1075"/>
        <end position="1110"/>
    </location>
</feature>
<dbReference type="SUPFAM" id="SSF51120">
    <property type="entry name" value="beta-Roll"/>
    <property type="match status" value="6"/>
</dbReference>
<dbReference type="InterPro" id="IPR050557">
    <property type="entry name" value="RTX_toxin/Mannuronan_C5-epim"/>
</dbReference>
<dbReference type="GO" id="GO:0005509">
    <property type="term" value="F:calcium ion binding"/>
    <property type="evidence" value="ECO:0007669"/>
    <property type="project" value="InterPro"/>
</dbReference>
<dbReference type="EMBL" id="FMAC01000018">
    <property type="protein sequence ID" value="SCB38997.1"/>
    <property type="molecule type" value="Genomic_DNA"/>
</dbReference>
<reference evidence="6" key="1">
    <citation type="submission" date="2016-08" db="EMBL/GenBank/DDBJ databases">
        <authorList>
            <person name="Varghese N."/>
            <person name="Submissions Spin"/>
        </authorList>
    </citation>
    <scope>NUCLEOTIDE SEQUENCE [LARGE SCALE GENOMIC DNA]</scope>
    <source>
        <strain evidence="6">CCBAU 57015</strain>
    </source>
</reference>
<evidence type="ECO:0000256" key="1">
    <source>
        <dbReference type="ARBA" id="ARBA00004613"/>
    </source>
</evidence>
<evidence type="ECO:0000256" key="2">
    <source>
        <dbReference type="ARBA" id="ARBA00022525"/>
    </source>
</evidence>
<dbReference type="InterPro" id="IPR001343">
    <property type="entry name" value="Hemolysn_Ca-bd"/>
</dbReference>
<dbReference type="Pfam" id="PF06594">
    <property type="entry name" value="HCBP_related"/>
    <property type="match status" value="5"/>
</dbReference>
<protein>
    <submittedName>
        <fullName evidence="5">Ca2+-binding protein, RTX toxin-related</fullName>
    </submittedName>
</protein>
<feature type="region of interest" description="Disordered" evidence="3">
    <location>
        <begin position="84"/>
        <end position="105"/>
    </location>
</feature>
<comment type="subcellular location">
    <subcellularLocation>
        <location evidence="1">Secreted</location>
    </subcellularLocation>
</comment>
<organism evidence="5 6">
    <name type="scientific">Rhizobium hainanense</name>
    <dbReference type="NCBI Taxonomy" id="52131"/>
    <lineage>
        <taxon>Bacteria</taxon>
        <taxon>Pseudomonadati</taxon>
        <taxon>Pseudomonadota</taxon>
        <taxon>Alphaproteobacteria</taxon>
        <taxon>Hyphomicrobiales</taxon>
        <taxon>Rhizobiaceae</taxon>
        <taxon>Rhizobium/Agrobacterium group</taxon>
        <taxon>Rhizobium</taxon>
    </lineage>
</organism>
<dbReference type="InterPro" id="IPR010566">
    <property type="entry name" value="Haemolys_ca-bd"/>
</dbReference>
<dbReference type="PROSITE" id="PS00330">
    <property type="entry name" value="HEMOLYSIN_CALCIUM"/>
    <property type="match status" value="5"/>
</dbReference>
<keyword evidence="2" id="KW-0964">Secreted</keyword>